<sequence>EPSSKRGPNLVGDQHSEQLEFDDENKKTMNVTKQRATLLLIGVFIFRALVTTLLCKPIKYRLMLGQISSSQQASLKVLATLMLYIGRCVCVPAGNILRLPHEWQLSLLNDDAIEHIVKNPKIKLVIQMCEVTLRKWCDEYIHRIDSGLGKQMRF</sequence>
<dbReference type="EMBL" id="CAJNOK010030631">
    <property type="protein sequence ID" value="CAF1462315.1"/>
    <property type="molecule type" value="Genomic_DNA"/>
</dbReference>
<evidence type="ECO:0000256" key="1">
    <source>
        <dbReference type="SAM" id="Phobius"/>
    </source>
</evidence>
<keyword evidence="1" id="KW-0812">Transmembrane</keyword>
<dbReference type="Proteomes" id="UP000682733">
    <property type="component" value="Unassembled WGS sequence"/>
</dbReference>
<feature type="non-terminal residue" evidence="3">
    <location>
        <position position="1"/>
    </location>
</feature>
<reference evidence="3" key="1">
    <citation type="submission" date="2021-02" db="EMBL/GenBank/DDBJ databases">
        <authorList>
            <person name="Nowell W R."/>
        </authorList>
    </citation>
    <scope>NUCLEOTIDE SEQUENCE</scope>
</reference>
<keyword evidence="1" id="KW-1133">Transmembrane helix</keyword>
<dbReference type="AlphaFoldDB" id="A0A8S2SWR2"/>
<dbReference type="Proteomes" id="UP000677228">
    <property type="component" value="Unassembled WGS sequence"/>
</dbReference>
<evidence type="ECO:0000313" key="4">
    <source>
        <dbReference type="Proteomes" id="UP000682733"/>
    </source>
</evidence>
<dbReference type="EMBL" id="CAJOBA010052503">
    <property type="protein sequence ID" value="CAF4255476.1"/>
    <property type="molecule type" value="Genomic_DNA"/>
</dbReference>
<proteinExistence type="predicted"/>
<accession>A0A8S2SWR2</accession>
<feature type="transmembrane region" description="Helical" evidence="1">
    <location>
        <begin position="36"/>
        <end position="55"/>
    </location>
</feature>
<evidence type="ECO:0000313" key="2">
    <source>
        <dbReference type="EMBL" id="CAF1462315.1"/>
    </source>
</evidence>
<comment type="caution">
    <text evidence="3">The sequence shown here is derived from an EMBL/GenBank/DDBJ whole genome shotgun (WGS) entry which is preliminary data.</text>
</comment>
<evidence type="ECO:0000313" key="3">
    <source>
        <dbReference type="EMBL" id="CAF4255476.1"/>
    </source>
</evidence>
<protein>
    <submittedName>
        <fullName evidence="3">Uncharacterized protein</fullName>
    </submittedName>
</protein>
<organism evidence="3 4">
    <name type="scientific">Didymodactylos carnosus</name>
    <dbReference type="NCBI Taxonomy" id="1234261"/>
    <lineage>
        <taxon>Eukaryota</taxon>
        <taxon>Metazoa</taxon>
        <taxon>Spiralia</taxon>
        <taxon>Gnathifera</taxon>
        <taxon>Rotifera</taxon>
        <taxon>Eurotatoria</taxon>
        <taxon>Bdelloidea</taxon>
        <taxon>Philodinida</taxon>
        <taxon>Philodinidae</taxon>
        <taxon>Didymodactylos</taxon>
    </lineage>
</organism>
<name>A0A8S2SWR2_9BILA</name>
<gene>
    <name evidence="2" type="ORF">OVA965_LOCUS35297</name>
    <name evidence="3" type="ORF">TMI583_LOCUS36260</name>
</gene>
<keyword evidence="1" id="KW-0472">Membrane</keyword>